<reference evidence="1" key="1">
    <citation type="journal article" date="2014" name="Int. J. Syst. Evol. Microbiol.">
        <title>Complete genome sequence of Corynebacterium casei LMG S-19264T (=DSM 44701T), isolated from a smear-ripened cheese.</title>
        <authorList>
            <consortium name="US DOE Joint Genome Institute (JGI-PGF)"/>
            <person name="Walter F."/>
            <person name="Albersmeier A."/>
            <person name="Kalinowski J."/>
            <person name="Ruckert C."/>
        </authorList>
    </citation>
    <scope>NUCLEOTIDE SEQUENCE</scope>
    <source>
        <strain evidence="1">KCTC 22164</strain>
    </source>
</reference>
<gene>
    <name evidence="1" type="ORF">GCM10007391_13140</name>
</gene>
<name>A0A918MX42_9ALTE</name>
<keyword evidence="2" id="KW-1185">Reference proteome</keyword>
<dbReference type="SUPFAM" id="SSF52799">
    <property type="entry name" value="(Phosphotyrosine protein) phosphatases II"/>
    <property type="match status" value="1"/>
</dbReference>
<sequence length="157" mass="17438">MTQSHADNISLWQGQLSLGAVPDNEKLRTLADQGYTHVGCCLTDSEIEETLPSRAREAGLQWTWLPYTLSALDEASDTHYLRRYLSSLRSMLMQPAKIHVFCDDSATRCILLSYALCLNAGMSTSSAYFAVWSLTGDQTHQVKRAQLSAVANMNLYG</sequence>
<evidence type="ECO:0008006" key="3">
    <source>
        <dbReference type="Google" id="ProtNLM"/>
    </source>
</evidence>
<dbReference type="Gene3D" id="3.90.190.10">
    <property type="entry name" value="Protein tyrosine phosphatase superfamily"/>
    <property type="match status" value="1"/>
</dbReference>
<dbReference type="AlphaFoldDB" id="A0A918MX42"/>
<reference evidence="1" key="2">
    <citation type="submission" date="2020-09" db="EMBL/GenBank/DDBJ databases">
        <authorList>
            <person name="Sun Q."/>
            <person name="Kim S."/>
        </authorList>
    </citation>
    <scope>NUCLEOTIDE SEQUENCE</scope>
    <source>
        <strain evidence="1">KCTC 22164</strain>
    </source>
</reference>
<accession>A0A918MX42</accession>
<evidence type="ECO:0000313" key="2">
    <source>
        <dbReference type="Proteomes" id="UP000631300"/>
    </source>
</evidence>
<organism evidence="1 2">
    <name type="scientific">Alteromonas halophila</name>
    <dbReference type="NCBI Taxonomy" id="516698"/>
    <lineage>
        <taxon>Bacteria</taxon>
        <taxon>Pseudomonadati</taxon>
        <taxon>Pseudomonadota</taxon>
        <taxon>Gammaproteobacteria</taxon>
        <taxon>Alteromonadales</taxon>
        <taxon>Alteromonadaceae</taxon>
        <taxon>Alteromonas/Salinimonas group</taxon>
        <taxon>Alteromonas</taxon>
    </lineage>
</organism>
<protein>
    <recommendedName>
        <fullName evidence="3">Protein tyrosine phosphatase</fullName>
    </recommendedName>
</protein>
<dbReference type="Proteomes" id="UP000631300">
    <property type="component" value="Unassembled WGS sequence"/>
</dbReference>
<dbReference type="InterPro" id="IPR029021">
    <property type="entry name" value="Prot-tyrosine_phosphatase-like"/>
</dbReference>
<dbReference type="EMBL" id="BMXP01000002">
    <property type="protein sequence ID" value="GGW81338.1"/>
    <property type="molecule type" value="Genomic_DNA"/>
</dbReference>
<proteinExistence type="predicted"/>
<dbReference type="RefSeq" id="WP_189404576.1">
    <property type="nucleotide sequence ID" value="NZ_BMXP01000002.1"/>
</dbReference>
<evidence type="ECO:0000313" key="1">
    <source>
        <dbReference type="EMBL" id="GGW81338.1"/>
    </source>
</evidence>
<comment type="caution">
    <text evidence="1">The sequence shown here is derived from an EMBL/GenBank/DDBJ whole genome shotgun (WGS) entry which is preliminary data.</text>
</comment>